<feature type="domain" description="Amidohydrolase-related" evidence="4">
    <location>
        <begin position="8"/>
        <end position="312"/>
    </location>
</feature>
<dbReference type="InterPro" id="IPR006680">
    <property type="entry name" value="Amidohydro-rel"/>
</dbReference>
<keyword evidence="6" id="KW-1185">Reference proteome</keyword>
<dbReference type="InterPro" id="IPR032466">
    <property type="entry name" value="Metal_Hydrolase"/>
</dbReference>
<name>A0AAV9ND17_9EURO</name>
<dbReference type="Proteomes" id="UP001358417">
    <property type="component" value="Unassembled WGS sequence"/>
</dbReference>
<keyword evidence="2 3" id="KW-0456">Lyase</keyword>
<organism evidence="5 6">
    <name type="scientific">Exophiala bonariae</name>
    <dbReference type="NCBI Taxonomy" id="1690606"/>
    <lineage>
        <taxon>Eukaryota</taxon>
        <taxon>Fungi</taxon>
        <taxon>Dikarya</taxon>
        <taxon>Ascomycota</taxon>
        <taxon>Pezizomycotina</taxon>
        <taxon>Eurotiomycetes</taxon>
        <taxon>Chaetothyriomycetidae</taxon>
        <taxon>Chaetothyriales</taxon>
        <taxon>Herpotrichiellaceae</taxon>
        <taxon>Exophiala</taxon>
    </lineage>
</organism>
<reference evidence="5 6" key="1">
    <citation type="submission" date="2023-08" db="EMBL/GenBank/DDBJ databases">
        <title>Black Yeasts Isolated from many extreme environments.</title>
        <authorList>
            <person name="Coleine C."/>
            <person name="Stajich J.E."/>
            <person name="Selbmann L."/>
        </authorList>
    </citation>
    <scope>NUCLEOTIDE SEQUENCE [LARGE SCALE GENOMIC DNA]</scope>
    <source>
        <strain evidence="5 6">CCFEE 5792</strain>
    </source>
</reference>
<keyword evidence="1 3" id="KW-0210">Decarboxylase</keyword>
<dbReference type="PANTHER" id="PTHR21240:SF28">
    <property type="entry name" value="ISO-OROTATE DECARBOXYLASE (EUROFUNG)"/>
    <property type="match status" value="1"/>
</dbReference>
<gene>
    <name evidence="5" type="ORF">LTR84_002914</name>
</gene>
<dbReference type="Gene3D" id="3.20.20.140">
    <property type="entry name" value="Metal-dependent hydrolases"/>
    <property type="match status" value="1"/>
</dbReference>
<dbReference type="GO" id="GO:0019748">
    <property type="term" value="P:secondary metabolic process"/>
    <property type="evidence" value="ECO:0007669"/>
    <property type="project" value="TreeGrafter"/>
</dbReference>
<protein>
    <recommendedName>
        <fullName evidence="4">Amidohydrolase-related domain-containing protein</fullName>
    </recommendedName>
</protein>
<dbReference type="InterPro" id="IPR032465">
    <property type="entry name" value="ACMSD"/>
</dbReference>
<evidence type="ECO:0000256" key="3">
    <source>
        <dbReference type="RuleBase" id="RU366045"/>
    </source>
</evidence>
<evidence type="ECO:0000256" key="1">
    <source>
        <dbReference type="ARBA" id="ARBA00022793"/>
    </source>
</evidence>
<dbReference type="Pfam" id="PF04909">
    <property type="entry name" value="Amidohydro_2"/>
    <property type="match status" value="1"/>
</dbReference>
<dbReference type="GO" id="GO:0016787">
    <property type="term" value="F:hydrolase activity"/>
    <property type="evidence" value="ECO:0007669"/>
    <property type="project" value="InterPro"/>
</dbReference>
<dbReference type="RefSeq" id="XP_064706124.1">
    <property type="nucleotide sequence ID" value="XM_064846514.1"/>
</dbReference>
<dbReference type="EMBL" id="JAVRRD010000014">
    <property type="protein sequence ID" value="KAK5052110.1"/>
    <property type="molecule type" value="Genomic_DNA"/>
</dbReference>
<dbReference type="AlphaFoldDB" id="A0AAV9ND17"/>
<dbReference type="GeneID" id="89971113"/>
<evidence type="ECO:0000313" key="5">
    <source>
        <dbReference type="EMBL" id="KAK5052110.1"/>
    </source>
</evidence>
<dbReference type="PANTHER" id="PTHR21240">
    <property type="entry name" value="2-AMINO-3-CARBOXYLMUCONATE-6-SEMIALDEHYDE DECARBOXYLASE"/>
    <property type="match status" value="1"/>
</dbReference>
<comment type="similarity">
    <text evidence="3">Belongs to the metallo-dependent hydrolases superfamily.</text>
</comment>
<evidence type="ECO:0000313" key="6">
    <source>
        <dbReference type="Proteomes" id="UP001358417"/>
    </source>
</evidence>
<evidence type="ECO:0000259" key="4">
    <source>
        <dbReference type="Pfam" id="PF04909"/>
    </source>
</evidence>
<dbReference type="GO" id="GO:0016831">
    <property type="term" value="F:carboxy-lyase activity"/>
    <property type="evidence" value="ECO:0007669"/>
    <property type="project" value="UniProtKB-KW"/>
</dbReference>
<accession>A0AAV9ND17</accession>
<comment type="caution">
    <text evidence="5">The sequence shown here is derived from an EMBL/GenBank/DDBJ whole genome shotgun (WGS) entry which is preliminary data.</text>
</comment>
<dbReference type="SUPFAM" id="SSF51556">
    <property type="entry name" value="Metallo-dependent hydrolases"/>
    <property type="match status" value="1"/>
</dbReference>
<sequence>MAPKGYLDVHCHFFPGISNDLALQLVQQLRAAHFLVEDASQLQWSPECILEYNDHAGVAMALLSYVASSHEKLREGNDYAHKIVQRYPTRFGHLLALPTDDTEACLREIEHGDNYDEPRPDGYAVNTQYCGVPLSDDRLAPVFERLNARGAILHVHPNAYLPGEYGKPSALIDVAFDTCRVATDMLYKGVFRRYRNIKFIFAHCGGALPVLSGRLSLLGAEPWVPNPEKLAKHDIESQLSNLYVDTAATAKTGLRPAAKMVGWDHCIYGADCGVPCSSWKTMDENLEDVAAVEAEAHVKQWTVRDNSWKLFPAAAKRAEQSLGAEDEQSTSLC</sequence>
<proteinExistence type="inferred from homology"/>
<evidence type="ECO:0000256" key="2">
    <source>
        <dbReference type="ARBA" id="ARBA00023239"/>
    </source>
</evidence>
<dbReference type="GO" id="GO:0005737">
    <property type="term" value="C:cytoplasm"/>
    <property type="evidence" value="ECO:0007669"/>
    <property type="project" value="TreeGrafter"/>
</dbReference>